<keyword evidence="3" id="KW-1185">Reference proteome</keyword>
<dbReference type="RefSeq" id="WP_236500722.1">
    <property type="nucleotide sequence ID" value="NZ_CP091244.1"/>
</dbReference>
<evidence type="ECO:0000313" key="3">
    <source>
        <dbReference type="Proteomes" id="UP001054801"/>
    </source>
</evidence>
<gene>
    <name evidence="2" type="ORF">L2Y54_05260</name>
</gene>
<feature type="compositionally biased region" description="Low complexity" evidence="1">
    <location>
        <begin position="13"/>
        <end position="28"/>
    </location>
</feature>
<feature type="region of interest" description="Disordered" evidence="1">
    <location>
        <begin position="1"/>
        <end position="28"/>
    </location>
</feature>
<reference evidence="2" key="1">
    <citation type="journal article" date="2022" name="Microorganisms">
        <title>Two New Species of Filamentous Sulfur Bacteria of the Genus Thiothrix, Thiothrix winogradskyi sp. nov. and 'Candidatus Thiothrix sulfatifontis' sp. nov.</title>
        <authorList>
            <person name="Ravin N.V."/>
            <person name="Rossetti S."/>
            <person name="Beletsky A.V."/>
            <person name="Kadnikov V.V."/>
            <person name="Rudenko T.S."/>
            <person name="Smolyakov D.D."/>
            <person name="Moskvitina M.I."/>
            <person name="Gureeva M.V."/>
            <person name="Mardanov A.V."/>
            <person name="Grabovich M.Y."/>
        </authorList>
    </citation>
    <scope>NUCLEOTIDE SEQUENCE</scope>
    <source>
        <strain evidence="2">CT3</strain>
    </source>
</reference>
<dbReference type="EMBL" id="CP091244">
    <property type="protein sequence ID" value="UJS25450.1"/>
    <property type="molecule type" value="Genomic_DNA"/>
</dbReference>
<sequence length="153" mass="16781">MINQSYQFKPAVNNSSNRNNNCQPCRSNNTKSTQFNTLQNMFSQLLPLLQKLLSQIGNNNTSNPTPCPSKELNLSQEDLTRLGDIVYPPNAFYGLSGRPTLTGVVDTNNDQKLSAGDVGKIEFLVNPIPPDTSHVGKGEVILTQKQIDSFNGV</sequence>
<dbReference type="Proteomes" id="UP001054801">
    <property type="component" value="Chromosome"/>
</dbReference>
<evidence type="ECO:0000256" key="1">
    <source>
        <dbReference type="SAM" id="MobiDB-lite"/>
    </source>
</evidence>
<accession>A0ABY3T269</accession>
<organism evidence="2 3">
    <name type="scientific">Thiothrix winogradskyi</name>
    <dbReference type="NCBI Taxonomy" id="96472"/>
    <lineage>
        <taxon>Bacteria</taxon>
        <taxon>Pseudomonadati</taxon>
        <taxon>Pseudomonadota</taxon>
        <taxon>Gammaproteobacteria</taxon>
        <taxon>Thiotrichales</taxon>
        <taxon>Thiotrichaceae</taxon>
        <taxon>Thiothrix</taxon>
    </lineage>
</organism>
<proteinExistence type="predicted"/>
<protein>
    <submittedName>
        <fullName evidence="2">Uncharacterized protein</fullName>
    </submittedName>
</protein>
<evidence type="ECO:0000313" key="2">
    <source>
        <dbReference type="EMBL" id="UJS25450.1"/>
    </source>
</evidence>
<name>A0ABY3T269_9GAMM</name>